<dbReference type="PANTHER" id="PTHR13844">
    <property type="entry name" value="SWI/SNF-RELATED MATRIX-ASSOCIATED ACTIN-DEPENDENT REGULATOR OF CHROMATIN SUBFAMILY D"/>
    <property type="match status" value="1"/>
</dbReference>
<feature type="compositionally biased region" description="Basic residues" evidence="1">
    <location>
        <begin position="166"/>
        <end position="177"/>
    </location>
</feature>
<feature type="domain" description="DEK-C" evidence="3">
    <location>
        <begin position="7"/>
        <end position="62"/>
    </location>
</feature>
<dbReference type="PROSITE" id="PS51998">
    <property type="entry name" value="DEK_C"/>
    <property type="match status" value="1"/>
</dbReference>
<evidence type="ECO:0000259" key="2">
    <source>
        <dbReference type="PROSITE" id="PS51925"/>
    </source>
</evidence>
<dbReference type="Gene3D" id="1.10.245.10">
    <property type="entry name" value="SWIB/MDM2 domain"/>
    <property type="match status" value="1"/>
</dbReference>
<dbReference type="CDD" id="cd10567">
    <property type="entry name" value="SWIB-MDM2_like"/>
    <property type="match status" value="1"/>
</dbReference>
<dbReference type="InterPro" id="IPR014876">
    <property type="entry name" value="DEK_C"/>
</dbReference>
<feature type="region of interest" description="Disordered" evidence="1">
    <location>
        <begin position="29"/>
        <end position="198"/>
    </location>
</feature>
<dbReference type="RefSeq" id="XP_013774542.1">
    <property type="nucleotide sequence ID" value="XM_013919088.2"/>
</dbReference>
<evidence type="ECO:0000313" key="5">
    <source>
        <dbReference type="RefSeq" id="XP_013774542.1"/>
    </source>
</evidence>
<dbReference type="Pfam" id="PF08766">
    <property type="entry name" value="DEK_C"/>
    <property type="match status" value="1"/>
</dbReference>
<dbReference type="Gene3D" id="1.10.10.60">
    <property type="entry name" value="Homeodomain-like"/>
    <property type="match status" value="1"/>
</dbReference>
<evidence type="ECO:0000259" key="3">
    <source>
        <dbReference type="PROSITE" id="PS51998"/>
    </source>
</evidence>
<dbReference type="SUPFAM" id="SSF47592">
    <property type="entry name" value="SWIB/MDM2 domain"/>
    <property type="match status" value="1"/>
</dbReference>
<dbReference type="InterPro" id="IPR003121">
    <property type="entry name" value="SWIB_MDM2_domain"/>
</dbReference>
<gene>
    <name evidence="5" type="primary">LOC106459468</name>
</gene>
<dbReference type="InterPro" id="IPR019835">
    <property type="entry name" value="SWIB_domain"/>
</dbReference>
<evidence type="ECO:0000313" key="4">
    <source>
        <dbReference type="Proteomes" id="UP000694941"/>
    </source>
</evidence>
<feature type="compositionally biased region" description="Basic and acidic residues" evidence="1">
    <location>
        <begin position="71"/>
        <end position="89"/>
    </location>
</feature>
<dbReference type="Proteomes" id="UP000694941">
    <property type="component" value="Unplaced"/>
</dbReference>
<dbReference type="GeneID" id="106459468"/>
<feature type="domain" description="DM2" evidence="2">
    <location>
        <begin position="198"/>
        <end position="275"/>
    </location>
</feature>
<keyword evidence="4" id="KW-1185">Reference proteome</keyword>
<reference evidence="5" key="1">
    <citation type="submission" date="2025-08" db="UniProtKB">
        <authorList>
            <consortium name="RefSeq"/>
        </authorList>
    </citation>
    <scope>IDENTIFICATION</scope>
    <source>
        <tissue evidence="5">Muscle</tissue>
    </source>
</reference>
<dbReference type="SMART" id="SM00151">
    <property type="entry name" value="SWIB"/>
    <property type="match status" value="1"/>
</dbReference>
<proteinExistence type="predicted"/>
<name>A0ABM1B4B9_LIMPO</name>
<dbReference type="SUPFAM" id="SSF109715">
    <property type="entry name" value="DEK C-terminal domain"/>
    <property type="match status" value="1"/>
</dbReference>
<feature type="compositionally biased region" description="Basic and acidic residues" evidence="1">
    <location>
        <begin position="36"/>
        <end position="54"/>
    </location>
</feature>
<feature type="compositionally biased region" description="Basic and acidic residues" evidence="1">
    <location>
        <begin position="154"/>
        <end position="165"/>
    </location>
</feature>
<feature type="compositionally biased region" description="Basic and acidic residues" evidence="1">
    <location>
        <begin position="178"/>
        <end position="198"/>
    </location>
</feature>
<dbReference type="Pfam" id="PF02201">
    <property type="entry name" value="SWIB"/>
    <property type="match status" value="1"/>
</dbReference>
<protein>
    <submittedName>
        <fullName evidence="5">Upstream activation factor subunit spp27-like isoform X1</fullName>
    </submittedName>
</protein>
<dbReference type="InterPro" id="IPR036885">
    <property type="entry name" value="SWIB_MDM2_dom_sf"/>
</dbReference>
<accession>A0ABM1B4B9</accession>
<sequence length="279" mass="31818">MASMGKSINSVEIRRALKGILKGADLNTLSSKKARKQLEEKFGTDLTDRKKEIDNMLMEMITASSQEETADSDKESNHETAESDEENKQDGSASESKNSSSEEKSGSDSEEDESPPPKKKSSNSTKKPTESKNKQKAPPRRKVDDSDSEVDDEAYAKKLQEEELRSRRRAVKRRPAPGKKEPKEKKKSDKPRQKKETAYTRKCLLSPELAGLVGANEMARHDVVKKMWEIARERNLFDPTNKQYAIFDNQLQNIFGVKRVRMFAIMKYLKNHIKDQKHT</sequence>
<organism evidence="4 5">
    <name type="scientific">Limulus polyphemus</name>
    <name type="common">Atlantic horseshoe crab</name>
    <dbReference type="NCBI Taxonomy" id="6850"/>
    <lineage>
        <taxon>Eukaryota</taxon>
        <taxon>Metazoa</taxon>
        <taxon>Ecdysozoa</taxon>
        <taxon>Arthropoda</taxon>
        <taxon>Chelicerata</taxon>
        <taxon>Merostomata</taxon>
        <taxon>Xiphosura</taxon>
        <taxon>Limulidae</taxon>
        <taxon>Limulus</taxon>
    </lineage>
</organism>
<dbReference type="PROSITE" id="PS51925">
    <property type="entry name" value="SWIB_MDM2"/>
    <property type="match status" value="1"/>
</dbReference>
<evidence type="ECO:0000256" key="1">
    <source>
        <dbReference type="SAM" id="MobiDB-lite"/>
    </source>
</evidence>